<evidence type="ECO:0000313" key="4">
    <source>
        <dbReference type="Proteomes" id="UP000217790"/>
    </source>
</evidence>
<evidence type="ECO:0000256" key="2">
    <source>
        <dbReference type="SAM" id="MobiDB-lite"/>
    </source>
</evidence>
<name>A0A2H3E1L7_ARMGA</name>
<feature type="region of interest" description="Disordered" evidence="2">
    <location>
        <begin position="251"/>
        <end position="287"/>
    </location>
</feature>
<keyword evidence="4" id="KW-1185">Reference proteome</keyword>
<organism evidence="3 4">
    <name type="scientific">Armillaria gallica</name>
    <name type="common">Bulbous honey fungus</name>
    <name type="synonym">Armillaria bulbosa</name>
    <dbReference type="NCBI Taxonomy" id="47427"/>
    <lineage>
        <taxon>Eukaryota</taxon>
        <taxon>Fungi</taxon>
        <taxon>Dikarya</taxon>
        <taxon>Basidiomycota</taxon>
        <taxon>Agaricomycotina</taxon>
        <taxon>Agaricomycetes</taxon>
        <taxon>Agaricomycetidae</taxon>
        <taxon>Agaricales</taxon>
        <taxon>Marasmiineae</taxon>
        <taxon>Physalacriaceae</taxon>
        <taxon>Armillaria</taxon>
    </lineage>
</organism>
<gene>
    <name evidence="3" type="ORF">ARMGADRAFT_422067</name>
</gene>
<feature type="coiled-coil region" evidence="1">
    <location>
        <begin position="118"/>
        <end position="152"/>
    </location>
</feature>
<accession>A0A2H3E1L7</accession>
<feature type="compositionally biased region" description="Basic and acidic residues" evidence="2">
    <location>
        <begin position="323"/>
        <end position="333"/>
    </location>
</feature>
<evidence type="ECO:0000313" key="3">
    <source>
        <dbReference type="EMBL" id="PBL01332.1"/>
    </source>
</evidence>
<dbReference type="AlphaFoldDB" id="A0A2H3E1L7"/>
<dbReference type="OrthoDB" id="2953739at2759"/>
<keyword evidence="1" id="KW-0175">Coiled coil</keyword>
<dbReference type="EMBL" id="KZ293646">
    <property type="protein sequence ID" value="PBL01332.1"/>
    <property type="molecule type" value="Genomic_DNA"/>
</dbReference>
<feature type="region of interest" description="Disordered" evidence="2">
    <location>
        <begin position="313"/>
        <end position="333"/>
    </location>
</feature>
<reference evidence="4" key="1">
    <citation type="journal article" date="2017" name="Nat. Ecol. Evol.">
        <title>Genome expansion and lineage-specific genetic innovations in the forest pathogenic fungi Armillaria.</title>
        <authorList>
            <person name="Sipos G."/>
            <person name="Prasanna A.N."/>
            <person name="Walter M.C."/>
            <person name="O'Connor E."/>
            <person name="Balint B."/>
            <person name="Krizsan K."/>
            <person name="Kiss B."/>
            <person name="Hess J."/>
            <person name="Varga T."/>
            <person name="Slot J."/>
            <person name="Riley R."/>
            <person name="Boka B."/>
            <person name="Rigling D."/>
            <person name="Barry K."/>
            <person name="Lee J."/>
            <person name="Mihaltcheva S."/>
            <person name="LaButti K."/>
            <person name="Lipzen A."/>
            <person name="Waldron R."/>
            <person name="Moloney N.M."/>
            <person name="Sperisen C."/>
            <person name="Kredics L."/>
            <person name="Vagvoelgyi C."/>
            <person name="Patrignani A."/>
            <person name="Fitzpatrick D."/>
            <person name="Nagy I."/>
            <person name="Doyle S."/>
            <person name="Anderson J.B."/>
            <person name="Grigoriev I.V."/>
            <person name="Gueldener U."/>
            <person name="Muensterkoetter M."/>
            <person name="Nagy L.G."/>
        </authorList>
    </citation>
    <scope>NUCLEOTIDE SEQUENCE [LARGE SCALE GENOMIC DNA]</scope>
    <source>
        <strain evidence="4">Ar21-2</strain>
    </source>
</reference>
<dbReference type="InParanoid" id="A0A2H3E1L7"/>
<sequence>MMVMARRTSSSSLVVFEPTHPNSALYRHYPRYLIRTYCFSAVFFVSLLRQMKVHASIKGLLTSKKGRRLKSNLDDTREDSCSPAVFVTPSSTAPRLSINRTSPLDELLLPLPSIDPSDVDWELRVRSLERENEKLRKEALVREEEYKRLQRLYSALLKKSQSMTVNGKAEHKDKKQVSSATTFAVFEDRPRSRSRMSRGTFVSRIPVRVQATPSPSSGVPSSRISPLRLNNTHTLETSSLLMSPAVIHCSAQKPELSSPTPAPRSAIRKKKSGASLKSTPNKNRIRSAPLATRRINSSLVCSSFSTPVSQVKYAGMHKNTCKKGKENGRPDWT</sequence>
<evidence type="ECO:0000256" key="1">
    <source>
        <dbReference type="SAM" id="Coils"/>
    </source>
</evidence>
<protein>
    <submittedName>
        <fullName evidence="3">Uncharacterized protein</fullName>
    </submittedName>
</protein>
<dbReference type="Proteomes" id="UP000217790">
    <property type="component" value="Unassembled WGS sequence"/>
</dbReference>
<proteinExistence type="predicted"/>